<keyword evidence="3" id="KW-1185">Reference proteome</keyword>
<feature type="transmembrane region" description="Helical" evidence="1">
    <location>
        <begin position="59"/>
        <end position="79"/>
    </location>
</feature>
<organism evidence="2 3">
    <name type="scientific">Actinobacillus succinogenes (strain ATCC 55618 / DSM 22257 / CCUG 43843 / 130Z)</name>
    <dbReference type="NCBI Taxonomy" id="339671"/>
    <lineage>
        <taxon>Bacteria</taxon>
        <taxon>Pseudomonadati</taxon>
        <taxon>Pseudomonadota</taxon>
        <taxon>Gammaproteobacteria</taxon>
        <taxon>Pasteurellales</taxon>
        <taxon>Pasteurellaceae</taxon>
        <taxon>Actinobacillus</taxon>
    </lineage>
</organism>
<protein>
    <recommendedName>
        <fullName evidence="4">DUF2238 domain-containing protein</fullName>
    </recommendedName>
</protein>
<proteinExistence type="predicted"/>
<dbReference type="Proteomes" id="UP000001114">
    <property type="component" value="Chromosome"/>
</dbReference>
<evidence type="ECO:0000256" key="1">
    <source>
        <dbReference type="SAM" id="Phobius"/>
    </source>
</evidence>
<evidence type="ECO:0008006" key="4">
    <source>
        <dbReference type="Google" id="ProtNLM"/>
    </source>
</evidence>
<evidence type="ECO:0000313" key="2">
    <source>
        <dbReference type="EMBL" id="ABR73996.1"/>
    </source>
</evidence>
<feature type="transmembrane region" description="Helical" evidence="1">
    <location>
        <begin position="33"/>
        <end position="52"/>
    </location>
</feature>
<dbReference type="eggNOG" id="COG3647">
    <property type="taxonomic scope" value="Bacteria"/>
</dbReference>
<dbReference type="AlphaFoldDB" id="A6VLZ9"/>
<dbReference type="OrthoDB" id="9786473at2"/>
<accession>A6VLZ9</accession>
<keyword evidence="1" id="KW-1133">Transmembrane helix</keyword>
<reference evidence="3" key="1">
    <citation type="journal article" date="2010" name="BMC Genomics">
        <title>A genomic perspective on the potential of Actinobacillus succinogenes for industrial succinate production.</title>
        <authorList>
            <person name="McKinlay J.B."/>
            <person name="Laivenieks M."/>
            <person name="Schindler B.D."/>
            <person name="McKinlay A.A."/>
            <person name="Siddaramappa S."/>
            <person name="Challacombe J.F."/>
            <person name="Lowry S.R."/>
            <person name="Clum A."/>
            <person name="Lapidus A.L."/>
            <person name="Burkhart K.B."/>
            <person name="Harkins V."/>
            <person name="Vieille C."/>
        </authorList>
    </citation>
    <scope>NUCLEOTIDE SEQUENCE [LARGE SCALE GENOMIC DNA]</scope>
    <source>
        <strain evidence="3">ATCC 55618 / DSM 22257 / CCUG 43843 / 130Z</strain>
    </source>
</reference>
<dbReference type="HOGENOM" id="CLU_087528_2_0_6"/>
<name>A6VLZ9_ACTSZ</name>
<evidence type="ECO:0000313" key="3">
    <source>
        <dbReference type="Proteomes" id="UP000001114"/>
    </source>
</evidence>
<dbReference type="InterPro" id="IPR058534">
    <property type="entry name" value="YjdF"/>
</dbReference>
<dbReference type="RefSeq" id="WP_012072376.1">
    <property type="nucleotide sequence ID" value="NC_009655.1"/>
</dbReference>
<gene>
    <name evidence="2" type="ordered locus">Asuc_0622</name>
</gene>
<dbReference type="KEGG" id="asu:Asuc_0622"/>
<dbReference type="Pfam" id="PF09997">
    <property type="entry name" value="DUF2238"/>
    <property type="match status" value="1"/>
</dbReference>
<sequence length="211" mass="23874">MSTPFRSFPVFLAIFLTALSVWSGISPFSRAVWYAEIIPVFMVFSALIITYPRFQFSNTAYFCMSLWLTLHLIGAHYTFEHVPFQWGNRLLAGWLGEGRNHFDRVAHYAVGFYSFPMAEFLLRRHLTGPVIAGLFSLFFIMSVAAGYELIEWQYAVIAGDEKGAAFLGSQGDIWDAQKDILADTLGAITALILFYLVRPLSSPIAHRSQRL</sequence>
<dbReference type="EMBL" id="CP000746">
    <property type="protein sequence ID" value="ABR73996.1"/>
    <property type="molecule type" value="Genomic_DNA"/>
</dbReference>
<dbReference type="PIRSF" id="PIRSF020606">
    <property type="entry name" value="UCP020606"/>
    <property type="match status" value="1"/>
</dbReference>
<dbReference type="InterPro" id="IPR014509">
    <property type="entry name" value="YjdF-like"/>
</dbReference>
<keyword evidence="1" id="KW-0472">Membrane</keyword>
<keyword evidence="1" id="KW-0812">Transmembrane</keyword>
<feature type="transmembrane region" description="Helical" evidence="1">
    <location>
        <begin position="129"/>
        <end position="147"/>
    </location>
</feature>
<dbReference type="STRING" id="339671.Asuc_0622"/>